<feature type="transmembrane region" description="Helical" evidence="16">
    <location>
        <begin position="772"/>
        <end position="794"/>
    </location>
</feature>
<evidence type="ECO:0000259" key="17">
    <source>
        <dbReference type="Pfam" id="PF08441"/>
    </source>
</evidence>
<evidence type="ECO:0000259" key="18">
    <source>
        <dbReference type="Pfam" id="PF20805"/>
    </source>
</evidence>
<dbReference type="PROSITE" id="PS51470">
    <property type="entry name" value="FG_GAP"/>
    <property type="match status" value="3"/>
</dbReference>
<keyword evidence="12" id="KW-1015">Disulfide bond</keyword>
<keyword evidence="11 16" id="KW-0472">Membrane</keyword>
<dbReference type="PRINTS" id="PR01185">
    <property type="entry name" value="INTEGRINA"/>
</dbReference>
<dbReference type="InterPro" id="IPR000413">
    <property type="entry name" value="Integrin_alpha"/>
</dbReference>
<dbReference type="GO" id="GO:0046872">
    <property type="term" value="F:metal ion binding"/>
    <property type="evidence" value="ECO:0007669"/>
    <property type="project" value="UniProtKB-KW"/>
</dbReference>
<dbReference type="PANTHER" id="PTHR23220:SF73">
    <property type="entry name" value="INTEGRIN ALPHA-IIB"/>
    <property type="match status" value="1"/>
</dbReference>
<keyword evidence="14" id="KW-0325">Glycoprotein</keyword>
<gene>
    <name evidence="20" type="ORF">GDO81_013312</name>
</gene>
<keyword evidence="10 16" id="KW-0401">Integrin</keyword>
<dbReference type="Gene3D" id="2.130.10.130">
    <property type="entry name" value="Integrin alpha, N-terminal"/>
    <property type="match status" value="1"/>
</dbReference>
<accession>A0AAV7AZP1</accession>
<dbReference type="InterPro" id="IPR018184">
    <property type="entry name" value="Integrin_alpha_C_CS"/>
</dbReference>
<keyword evidence="9 16" id="KW-1133">Transmembrane helix</keyword>
<evidence type="ECO:0000256" key="1">
    <source>
        <dbReference type="ARBA" id="ARBA00004479"/>
    </source>
</evidence>
<evidence type="ECO:0000256" key="4">
    <source>
        <dbReference type="ARBA" id="ARBA00022723"/>
    </source>
</evidence>
<dbReference type="Pfam" id="PF08441">
    <property type="entry name" value="Integrin_A_Ig_1"/>
    <property type="match status" value="1"/>
</dbReference>
<evidence type="ECO:0000256" key="3">
    <source>
        <dbReference type="ARBA" id="ARBA00022692"/>
    </source>
</evidence>
<dbReference type="AlphaFoldDB" id="A0AAV7AZP1"/>
<evidence type="ECO:0000256" key="2">
    <source>
        <dbReference type="ARBA" id="ARBA00008054"/>
    </source>
</evidence>
<feature type="domain" description="Integrin alpha first immunoglubulin-like" evidence="17">
    <location>
        <begin position="247"/>
        <end position="395"/>
    </location>
</feature>
<feature type="domain" description="Integrin alpha third immunoglobulin-like" evidence="19">
    <location>
        <begin position="541"/>
        <end position="761"/>
    </location>
</feature>
<dbReference type="InterPro" id="IPR048285">
    <property type="entry name" value="Integrin_alpha_Ig-like_2"/>
</dbReference>
<dbReference type="Pfam" id="PF01839">
    <property type="entry name" value="FG-GAP"/>
    <property type="match status" value="2"/>
</dbReference>
<name>A0AAV7AZP1_ENGPU</name>
<comment type="subcellular location">
    <subcellularLocation>
        <location evidence="1 16">Membrane</location>
        <topology evidence="1 16">Single-pass type I membrane protein</topology>
    </subcellularLocation>
</comment>
<evidence type="ECO:0000256" key="11">
    <source>
        <dbReference type="ARBA" id="ARBA00023136"/>
    </source>
</evidence>
<evidence type="ECO:0000259" key="19">
    <source>
        <dbReference type="Pfam" id="PF20806"/>
    </source>
</evidence>
<dbReference type="InterPro" id="IPR013517">
    <property type="entry name" value="FG-GAP"/>
</dbReference>
<dbReference type="InterPro" id="IPR032695">
    <property type="entry name" value="Integrin_dom_sf"/>
</dbReference>
<dbReference type="GO" id="GO:0098609">
    <property type="term" value="P:cell-cell adhesion"/>
    <property type="evidence" value="ECO:0007669"/>
    <property type="project" value="TreeGrafter"/>
</dbReference>
<dbReference type="Gene3D" id="2.60.40.1460">
    <property type="entry name" value="Integrin domains. Chain A, domain 2"/>
    <property type="match status" value="1"/>
</dbReference>
<organism evidence="20 21">
    <name type="scientific">Engystomops pustulosus</name>
    <name type="common">Tungara frog</name>
    <name type="synonym">Physalaemus pustulosus</name>
    <dbReference type="NCBI Taxonomy" id="76066"/>
    <lineage>
        <taxon>Eukaryota</taxon>
        <taxon>Metazoa</taxon>
        <taxon>Chordata</taxon>
        <taxon>Craniata</taxon>
        <taxon>Vertebrata</taxon>
        <taxon>Euteleostomi</taxon>
        <taxon>Amphibia</taxon>
        <taxon>Batrachia</taxon>
        <taxon>Anura</taxon>
        <taxon>Neobatrachia</taxon>
        <taxon>Hyloidea</taxon>
        <taxon>Leptodactylidae</taxon>
        <taxon>Leiuperinae</taxon>
        <taxon>Engystomops</taxon>
    </lineage>
</organism>
<comment type="similarity">
    <text evidence="2 16">Belongs to the integrin alpha chain family.</text>
</comment>
<protein>
    <recommendedName>
        <fullName evidence="22">Integrin alpha-2 domain-containing protein</fullName>
    </recommendedName>
</protein>
<sequence length="816" mass="90090">MTVPLSSIQNAPMGTLKSFRNLYTSPEFTVSADAYEGFSVAYGKFSDDSNPDVVIGIPNYLDVGAVQLYNNNNLLRVIKGNQVASHFGYAVAVTDIDKDGYDDLLVGAPVFLERRIGGKLQEVGQVYVYMQKPTKIFGRDYQILSGNYIYGHFGASITPLGDLDLDGYNDVAIGSPFGGKYGGGCVYIYKGEKSGLSTTPSQILDNPLSTPSKFGFTLRGGKDIDGNGYPDLIVGAFGADTVYVYRAQPVVTLHTSVTFSPDTLNPGVKACSLGSKDVSCFDVIICVQTSGKSLPKTLNLSADIQLDSQKSRFLRRTLFIDSSTSSKAMSITVNDKSVPVCSNVKAYLKDESEFKDKLSPIVVSVNFSLAVQPTNVLPPVIYGNTFLQEQIHILLDCGEDNICIPNLHLTANWSKEPLVIGVDNLAQINFHAENIGEGAYEAELHIWLPPGAHYMQVLSEMKEKIICAPRKANDTELVICELGNPMKQRAVIPAALQLTISNLEESGNSISFPMQIKSRNSHNSSSPVVWVHLDIIVRMSLDLRGSIHPAEVILPLPNWELKEDSNKPTDRGEIVTQIYELHNGGPGTVHVQLVIQSPEYYDGEIFLYPFSLMIDDNMKCSPLPSINSLQLMLPTAPPASKADSHRMNRREVARDGQRLVMAENENQTHTEDSPHRKVPILLNCNNSSCWEINCVIQNMEKGHRATLKLDSVLWVSSFLKRPQQQFTLRSNGYFEVTGVPYKIQPSALISNKTSADLLVQWITPDGQKEIPLWWIILGALGGLLILALFIFVMWKLGFFRRNRPPNDDEDSLTNGQ</sequence>
<evidence type="ECO:0000256" key="16">
    <source>
        <dbReference type="RuleBase" id="RU003762"/>
    </source>
</evidence>
<evidence type="ECO:0000256" key="9">
    <source>
        <dbReference type="ARBA" id="ARBA00022989"/>
    </source>
</evidence>
<keyword evidence="4" id="KW-0479">Metal-binding</keyword>
<dbReference type="Proteomes" id="UP000824782">
    <property type="component" value="Unassembled WGS sequence"/>
</dbReference>
<keyword evidence="21" id="KW-1185">Reference proteome</keyword>
<dbReference type="GO" id="GO:0001525">
    <property type="term" value="P:angiogenesis"/>
    <property type="evidence" value="ECO:0007669"/>
    <property type="project" value="TreeGrafter"/>
</dbReference>
<dbReference type="FunFam" id="2.60.40.1460:FF:000001">
    <property type="entry name" value="Integrin, alpha V"/>
    <property type="match status" value="1"/>
</dbReference>
<feature type="domain" description="Integrin alpha second immunoglobulin-like" evidence="18">
    <location>
        <begin position="397"/>
        <end position="533"/>
    </location>
</feature>
<dbReference type="EMBL" id="WNYA01000006">
    <property type="protein sequence ID" value="KAG8566602.1"/>
    <property type="molecule type" value="Genomic_DNA"/>
</dbReference>
<evidence type="ECO:0000256" key="6">
    <source>
        <dbReference type="ARBA" id="ARBA00022737"/>
    </source>
</evidence>
<dbReference type="PROSITE" id="PS00242">
    <property type="entry name" value="INTEGRIN_ALPHA"/>
    <property type="match status" value="1"/>
</dbReference>
<dbReference type="FunFam" id="1.20.5.930:FF:000001">
    <property type="entry name" value="Integrin subunit alpha V"/>
    <property type="match status" value="1"/>
</dbReference>
<evidence type="ECO:0000313" key="21">
    <source>
        <dbReference type="Proteomes" id="UP000824782"/>
    </source>
</evidence>
<keyword evidence="3 16" id="KW-0812">Transmembrane</keyword>
<evidence type="ECO:0000313" key="20">
    <source>
        <dbReference type="EMBL" id="KAG8566602.1"/>
    </source>
</evidence>
<dbReference type="Pfam" id="PF20806">
    <property type="entry name" value="Integrin_A_Ig_3"/>
    <property type="match status" value="1"/>
</dbReference>
<dbReference type="Gene3D" id="2.60.40.1510">
    <property type="entry name" value="ntegrin, alpha v. Chain A, domain 3"/>
    <property type="match status" value="1"/>
</dbReference>
<dbReference type="PANTHER" id="PTHR23220">
    <property type="entry name" value="INTEGRIN ALPHA"/>
    <property type="match status" value="1"/>
</dbReference>
<keyword evidence="7" id="KW-0106">Calcium</keyword>
<evidence type="ECO:0000256" key="7">
    <source>
        <dbReference type="ARBA" id="ARBA00022837"/>
    </source>
</evidence>
<dbReference type="GO" id="GO:0009897">
    <property type="term" value="C:external side of plasma membrane"/>
    <property type="evidence" value="ECO:0007669"/>
    <property type="project" value="TreeGrafter"/>
</dbReference>
<dbReference type="SMART" id="SM00191">
    <property type="entry name" value="Int_alpha"/>
    <property type="match status" value="4"/>
</dbReference>
<evidence type="ECO:0000256" key="15">
    <source>
        <dbReference type="PROSITE-ProRule" id="PRU00803"/>
    </source>
</evidence>
<dbReference type="GO" id="GO:0007229">
    <property type="term" value="P:integrin-mediated signaling pathway"/>
    <property type="evidence" value="ECO:0007669"/>
    <property type="project" value="UniProtKB-KW"/>
</dbReference>
<dbReference type="InterPro" id="IPR013649">
    <property type="entry name" value="Integrin_alpha_Ig-like_1"/>
</dbReference>
<evidence type="ECO:0000256" key="14">
    <source>
        <dbReference type="ARBA" id="ARBA00023180"/>
    </source>
</evidence>
<dbReference type="GO" id="GO:0007160">
    <property type="term" value="P:cell-matrix adhesion"/>
    <property type="evidence" value="ECO:0007669"/>
    <property type="project" value="TreeGrafter"/>
</dbReference>
<dbReference type="Gene3D" id="1.20.5.930">
    <property type="entry name" value="Bicelle-embedded integrin alpha(iib) transmembrane segment"/>
    <property type="match status" value="1"/>
</dbReference>
<evidence type="ECO:0000256" key="12">
    <source>
        <dbReference type="ARBA" id="ARBA00023157"/>
    </source>
</evidence>
<comment type="caution">
    <text evidence="20">The sequence shown here is derived from an EMBL/GenBank/DDBJ whole genome shotgun (WGS) entry which is preliminary data.</text>
</comment>
<keyword evidence="8 16" id="KW-0130">Cell adhesion</keyword>
<proteinExistence type="inferred from homology"/>
<dbReference type="InterPro" id="IPR028994">
    <property type="entry name" value="Integrin_alpha_N"/>
</dbReference>
<dbReference type="GO" id="GO:0005178">
    <property type="term" value="F:integrin binding"/>
    <property type="evidence" value="ECO:0007669"/>
    <property type="project" value="TreeGrafter"/>
</dbReference>
<keyword evidence="5" id="KW-0732">Signal</keyword>
<feature type="repeat" description="FG-GAP" evidence="15">
    <location>
        <begin position="201"/>
        <end position="262"/>
    </location>
</feature>
<dbReference type="GO" id="GO:0033627">
    <property type="term" value="P:cell adhesion mediated by integrin"/>
    <property type="evidence" value="ECO:0007669"/>
    <property type="project" value="TreeGrafter"/>
</dbReference>
<evidence type="ECO:0000256" key="13">
    <source>
        <dbReference type="ARBA" id="ARBA00023170"/>
    </source>
</evidence>
<keyword evidence="6" id="KW-0677">Repeat</keyword>
<dbReference type="SUPFAM" id="SSF69179">
    <property type="entry name" value="Integrin domains"/>
    <property type="match status" value="3"/>
</dbReference>
<keyword evidence="13 16" id="KW-0675">Receptor</keyword>
<dbReference type="Gene3D" id="2.60.40.1530">
    <property type="entry name" value="ntegrin, alpha v. Chain A, domain 4"/>
    <property type="match status" value="1"/>
</dbReference>
<evidence type="ECO:0000256" key="10">
    <source>
        <dbReference type="ARBA" id="ARBA00023037"/>
    </source>
</evidence>
<dbReference type="GO" id="GO:0008305">
    <property type="term" value="C:integrin complex"/>
    <property type="evidence" value="ECO:0007669"/>
    <property type="project" value="InterPro"/>
</dbReference>
<feature type="repeat" description="FG-GAP" evidence="15">
    <location>
        <begin position="73"/>
        <end position="138"/>
    </location>
</feature>
<dbReference type="SUPFAM" id="SSF69318">
    <property type="entry name" value="Integrin alpha N-terminal domain"/>
    <property type="match status" value="1"/>
</dbReference>
<dbReference type="InterPro" id="IPR013519">
    <property type="entry name" value="Int_alpha_beta-p"/>
</dbReference>
<dbReference type="Pfam" id="PF20805">
    <property type="entry name" value="Integrin_A_Ig_2"/>
    <property type="match status" value="1"/>
</dbReference>
<evidence type="ECO:0000256" key="8">
    <source>
        <dbReference type="ARBA" id="ARBA00022889"/>
    </source>
</evidence>
<feature type="repeat" description="FG-GAP" evidence="15">
    <location>
        <begin position="139"/>
        <end position="198"/>
    </location>
</feature>
<evidence type="ECO:0000256" key="5">
    <source>
        <dbReference type="ARBA" id="ARBA00022729"/>
    </source>
</evidence>
<dbReference type="InterPro" id="IPR048286">
    <property type="entry name" value="Integrin_alpha_Ig-like_3"/>
</dbReference>
<reference evidence="20" key="1">
    <citation type="thesis" date="2020" institute="ProQuest LLC" country="789 East Eisenhower Parkway, Ann Arbor, MI, USA">
        <title>Comparative Genomics and Chromosome Evolution.</title>
        <authorList>
            <person name="Mudd A.B."/>
        </authorList>
    </citation>
    <scope>NUCLEOTIDE SEQUENCE</scope>
    <source>
        <strain evidence="20">237g6f4</strain>
        <tissue evidence="20">Blood</tissue>
    </source>
</reference>
<evidence type="ECO:0008006" key="22">
    <source>
        <dbReference type="Google" id="ProtNLM"/>
    </source>
</evidence>